<evidence type="ECO:0000313" key="2">
    <source>
        <dbReference type="EMBL" id="MCX2839747.1"/>
    </source>
</evidence>
<keyword evidence="3" id="KW-1185">Reference proteome</keyword>
<dbReference type="AlphaFoldDB" id="A0A9X3CZ91"/>
<feature type="transmembrane region" description="Helical" evidence="1">
    <location>
        <begin position="81"/>
        <end position="102"/>
    </location>
</feature>
<comment type="caution">
    <text evidence="2">The sequence shown here is derived from an EMBL/GenBank/DDBJ whole genome shotgun (WGS) entry which is preliminary data.</text>
</comment>
<evidence type="ECO:0008006" key="4">
    <source>
        <dbReference type="Google" id="ProtNLM"/>
    </source>
</evidence>
<reference evidence="2" key="1">
    <citation type="submission" date="2022-11" db="EMBL/GenBank/DDBJ databases">
        <title>Salinimicrobium profundisediminis sp. nov., isolated from deep-sea sediment of the Mariana Trench.</title>
        <authorList>
            <person name="Fu H."/>
        </authorList>
    </citation>
    <scope>NUCLEOTIDE SEQUENCE</scope>
    <source>
        <strain evidence="2">MT39</strain>
    </source>
</reference>
<dbReference type="Proteomes" id="UP001148482">
    <property type="component" value="Unassembled WGS sequence"/>
</dbReference>
<organism evidence="2 3">
    <name type="scientific">Salinimicrobium profundisediminis</name>
    <dbReference type="NCBI Taxonomy" id="2994553"/>
    <lineage>
        <taxon>Bacteria</taxon>
        <taxon>Pseudomonadati</taxon>
        <taxon>Bacteroidota</taxon>
        <taxon>Flavobacteriia</taxon>
        <taxon>Flavobacteriales</taxon>
        <taxon>Flavobacteriaceae</taxon>
        <taxon>Salinimicrobium</taxon>
    </lineage>
</organism>
<keyword evidence="1" id="KW-1133">Transmembrane helix</keyword>
<sequence length="105" mass="12119">MKYFTIYSTKDENEVAVLKRVYSEEGIDYRVTEADEKGEVKRVQVTEDDKGKARELLDQTGFLTASQAHAPVRRRMAGRRWIFIFLAAFIIIIVAVAILMFMNVE</sequence>
<protein>
    <recommendedName>
        <fullName evidence="4">DUF2007 domain-containing protein</fullName>
    </recommendedName>
</protein>
<dbReference type="EMBL" id="JAPJDA010000035">
    <property type="protein sequence ID" value="MCX2839747.1"/>
    <property type="molecule type" value="Genomic_DNA"/>
</dbReference>
<dbReference type="RefSeq" id="WP_266071160.1">
    <property type="nucleotide sequence ID" value="NZ_JAPJDA010000035.1"/>
</dbReference>
<accession>A0A9X3CZ91</accession>
<gene>
    <name evidence="2" type="ORF">OQ279_16500</name>
</gene>
<keyword evidence="1" id="KW-0812">Transmembrane</keyword>
<proteinExistence type="predicted"/>
<evidence type="ECO:0000313" key="3">
    <source>
        <dbReference type="Proteomes" id="UP001148482"/>
    </source>
</evidence>
<evidence type="ECO:0000256" key="1">
    <source>
        <dbReference type="SAM" id="Phobius"/>
    </source>
</evidence>
<keyword evidence="1" id="KW-0472">Membrane</keyword>
<name>A0A9X3CZ91_9FLAO</name>